<feature type="compositionally biased region" description="Basic residues" evidence="1">
    <location>
        <begin position="572"/>
        <end position="583"/>
    </location>
</feature>
<feature type="domain" description="C2H2-type" evidence="2">
    <location>
        <begin position="104"/>
        <end position="125"/>
    </location>
</feature>
<dbReference type="EMBL" id="VDLU01000002">
    <property type="protein sequence ID" value="TNJ28504.1"/>
    <property type="molecule type" value="Genomic_DNA"/>
</dbReference>
<dbReference type="InterPro" id="IPR013087">
    <property type="entry name" value="Znf_C2H2_type"/>
</dbReference>
<gene>
    <name evidence="3" type="ORF">GMRT_11891</name>
</gene>
<dbReference type="VEuPathDB" id="GiardiaDB:GMRT_11891"/>
<proteinExistence type="predicted"/>
<accession>A0A4Z1SRG8</accession>
<dbReference type="InterPro" id="IPR044288">
    <property type="entry name" value="ZNF598/HEL2"/>
</dbReference>
<dbReference type="PROSITE" id="PS00028">
    <property type="entry name" value="ZINC_FINGER_C2H2_1"/>
    <property type="match status" value="1"/>
</dbReference>
<dbReference type="GO" id="GO:0072344">
    <property type="term" value="P:rescue of stalled ribosome"/>
    <property type="evidence" value="ECO:0007669"/>
    <property type="project" value="InterPro"/>
</dbReference>
<protein>
    <submittedName>
        <fullName evidence="3">Zinc finger domain-containing protein</fullName>
    </submittedName>
</protein>
<dbReference type="GO" id="GO:0016567">
    <property type="term" value="P:protein ubiquitination"/>
    <property type="evidence" value="ECO:0007669"/>
    <property type="project" value="TreeGrafter"/>
</dbReference>
<dbReference type="AlphaFoldDB" id="A0A4Z1SRG8"/>
<sequence>MAVCIICADDYDVGATHPCLHTTCYKCYLINRLSCQRDKCLHCSEPITVTLIYPLAMFSESSLRELVISDRSRRQAGFTFISRYKAHIHSSVMHNVNLFDIPPCPLCSVELGSKGLLKEHMRTEHGKHYCPTCLDSKPCFLQDQPLYSKLELIEHKALHPVCPLCQKSQYDRDAYNDHMLMLHHRCELCRAGGIADSFWLDKAALVEHMSTDHYACDHPTCRDVLIAFATKDELLQHQVEHHPTMFTQQELEQHQLRLFKGKARKRRDVTQEVMLARFSISNRAADLHEAHTFRRRAGHTPAVDDDVLFQMHMKLAIANSLKTAKEEARARSIDAISPTEEYNPATELLMRHREADSITSPITPVEPLPTAAYQTPSSLSVDKPTSIQATLQHILTPSHPPPPQRPGVSIPLTRTQLEERLAANLGVKIRIKKKPKTQSHEEETTQPAIEKPKDMDSIVPTPQQHTSEPEDISKMSLADFGHMDDLAGFPSAPSLISITIPSATPVPPVQPSPSIDQAKSKVEATTAQNTKDWARKPATTKTSAQATHDAFLESIDIENNPQPTTVAPLVIRKSKKKRPQYAD</sequence>
<evidence type="ECO:0000313" key="3">
    <source>
        <dbReference type="EMBL" id="TNJ28504.1"/>
    </source>
</evidence>
<feature type="region of interest" description="Disordered" evidence="1">
    <location>
        <begin position="507"/>
        <end position="583"/>
    </location>
</feature>
<reference evidence="3 4" key="1">
    <citation type="submission" date="2019-05" db="EMBL/GenBank/DDBJ databases">
        <title>The compact genome of Giardia muris reveals important steps in the evolution of intestinal protozoan parasites.</title>
        <authorList>
            <person name="Xu F."/>
            <person name="Jimenez-Gonzalez A."/>
            <person name="Einarsson E."/>
            <person name="Astvaldsson A."/>
            <person name="Peirasmaki D."/>
            <person name="Eckmann L."/>
            <person name="Andersson J.O."/>
            <person name="Svard S.G."/>
            <person name="Jerlstrom-Hultqvist J."/>
        </authorList>
    </citation>
    <scope>NUCLEOTIDE SEQUENCE [LARGE SCALE GENOMIC DNA]</scope>
    <source>
        <strain evidence="3 4">Roberts-Thomson</strain>
    </source>
</reference>
<keyword evidence="4" id="KW-1185">Reference proteome</keyword>
<feature type="compositionally biased region" description="Polar residues" evidence="1">
    <location>
        <begin position="512"/>
        <end position="531"/>
    </location>
</feature>
<dbReference type="GO" id="GO:0043022">
    <property type="term" value="F:ribosome binding"/>
    <property type="evidence" value="ECO:0007669"/>
    <property type="project" value="TreeGrafter"/>
</dbReference>
<dbReference type="OrthoDB" id="3838338at2759"/>
<organism evidence="3 4">
    <name type="scientific">Giardia muris</name>
    <dbReference type="NCBI Taxonomy" id="5742"/>
    <lineage>
        <taxon>Eukaryota</taxon>
        <taxon>Metamonada</taxon>
        <taxon>Diplomonadida</taxon>
        <taxon>Hexamitidae</taxon>
        <taxon>Giardiinae</taxon>
        <taxon>Giardia</taxon>
    </lineage>
</organism>
<comment type="caution">
    <text evidence="3">The sequence shown here is derived from an EMBL/GenBank/DDBJ whole genome shotgun (WGS) entry which is preliminary data.</text>
</comment>
<name>A0A4Z1SRG8_GIAMU</name>
<dbReference type="PANTHER" id="PTHR22938">
    <property type="entry name" value="ZINC FINGER PROTEIN 598"/>
    <property type="match status" value="1"/>
</dbReference>
<evidence type="ECO:0000256" key="1">
    <source>
        <dbReference type="SAM" id="MobiDB-lite"/>
    </source>
</evidence>
<evidence type="ECO:0000259" key="2">
    <source>
        <dbReference type="PROSITE" id="PS00028"/>
    </source>
</evidence>
<dbReference type="SMART" id="SM00355">
    <property type="entry name" value="ZnF_C2H2"/>
    <property type="match status" value="5"/>
</dbReference>
<dbReference type="PANTHER" id="PTHR22938:SF0">
    <property type="entry name" value="E3 UBIQUITIN-PROTEIN LIGASE ZNF598"/>
    <property type="match status" value="1"/>
</dbReference>
<dbReference type="GO" id="GO:0061630">
    <property type="term" value="F:ubiquitin protein ligase activity"/>
    <property type="evidence" value="ECO:0007669"/>
    <property type="project" value="InterPro"/>
</dbReference>
<evidence type="ECO:0000313" key="4">
    <source>
        <dbReference type="Proteomes" id="UP000315496"/>
    </source>
</evidence>
<dbReference type="Proteomes" id="UP000315496">
    <property type="component" value="Chromosome 2"/>
</dbReference>
<feature type="region of interest" description="Disordered" evidence="1">
    <location>
        <begin position="433"/>
        <end position="470"/>
    </location>
</feature>